<dbReference type="GO" id="GO:0003700">
    <property type="term" value="F:DNA-binding transcription factor activity"/>
    <property type="evidence" value="ECO:0007669"/>
    <property type="project" value="InterPro"/>
</dbReference>
<gene>
    <name evidence="6" type="ORF">LMG32879_000123</name>
</gene>
<dbReference type="PANTHER" id="PTHR30514">
    <property type="entry name" value="GLUCOKINASE"/>
    <property type="match status" value="1"/>
</dbReference>
<dbReference type="InterPro" id="IPR035472">
    <property type="entry name" value="RpiR-like_SIS"/>
</dbReference>
<evidence type="ECO:0000313" key="6">
    <source>
        <dbReference type="EMBL" id="CAI9119310.1"/>
    </source>
</evidence>
<evidence type="ECO:0000259" key="4">
    <source>
        <dbReference type="PROSITE" id="PS51071"/>
    </source>
</evidence>
<dbReference type="Pfam" id="PF01380">
    <property type="entry name" value="SIS"/>
    <property type="match status" value="1"/>
</dbReference>
<dbReference type="GO" id="GO:0003677">
    <property type="term" value="F:DNA binding"/>
    <property type="evidence" value="ECO:0007669"/>
    <property type="project" value="UniProtKB-KW"/>
</dbReference>
<protein>
    <submittedName>
        <fullName evidence="6">MurR/RpiR family transcriptional regulator</fullName>
    </submittedName>
</protein>
<keyword evidence="7" id="KW-1185">Reference proteome</keyword>
<dbReference type="PANTHER" id="PTHR30514:SF18">
    <property type="entry name" value="RPIR-FAMILY TRANSCRIPTIONAL REGULATOR"/>
    <property type="match status" value="1"/>
</dbReference>
<dbReference type="InterPro" id="IPR047640">
    <property type="entry name" value="RpiR-like"/>
</dbReference>
<organism evidence="6 7">
    <name type="scientific">Brytella acorum</name>
    <dbReference type="NCBI Taxonomy" id="2959299"/>
    <lineage>
        <taxon>Bacteria</taxon>
        <taxon>Pseudomonadati</taxon>
        <taxon>Pseudomonadota</taxon>
        <taxon>Alphaproteobacteria</taxon>
        <taxon>Acetobacterales</taxon>
        <taxon>Acetobacteraceae</taxon>
        <taxon>Brytella</taxon>
    </lineage>
</organism>
<dbReference type="EMBL" id="CATKSH010000001">
    <property type="protein sequence ID" value="CAI9119310.1"/>
    <property type="molecule type" value="Genomic_DNA"/>
</dbReference>
<feature type="domain" description="HTH rpiR-type" evidence="4">
    <location>
        <begin position="24"/>
        <end position="100"/>
    </location>
</feature>
<dbReference type="GO" id="GO:1901135">
    <property type="term" value="P:carbohydrate derivative metabolic process"/>
    <property type="evidence" value="ECO:0007669"/>
    <property type="project" value="InterPro"/>
</dbReference>
<dbReference type="Pfam" id="PF01418">
    <property type="entry name" value="HTH_6"/>
    <property type="match status" value="1"/>
</dbReference>
<dbReference type="Gene3D" id="1.10.10.10">
    <property type="entry name" value="Winged helix-like DNA-binding domain superfamily/Winged helix DNA-binding domain"/>
    <property type="match status" value="1"/>
</dbReference>
<dbReference type="RefSeq" id="WP_289842371.1">
    <property type="nucleotide sequence ID" value="NZ_CATKSH010000001.1"/>
</dbReference>
<evidence type="ECO:0000313" key="7">
    <source>
        <dbReference type="Proteomes" id="UP001176960"/>
    </source>
</evidence>
<evidence type="ECO:0000256" key="3">
    <source>
        <dbReference type="ARBA" id="ARBA00023163"/>
    </source>
</evidence>
<sequence>MSSTHVRTAQPATHEPDLVSDGYDAFHQKLRARYATLPTRLRQIADTILKKPDDIALGTVSSLAADAQVQPSTVIRFARTFGLNGFSEMQAIFRERIRSRSTSYGERLHALHGEDGGPATSVAVLDGFYHAAIASLDALHHHLDRKKLEKAITRLVGAQRIYILGLRRSMPVTRYLSYLLTKMEILHQVIGLESGMEEEAMLSAGPRDAAIVISFAAYAPRTVELFKELERRCVPIVAVTDSPASPVIPSTGLWLDVMEADFQGFRSNAATMVLIMTLATAIAERRK</sequence>
<dbReference type="Proteomes" id="UP001176960">
    <property type="component" value="Unassembled WGS sequence"/>
</dbReference>
<dbReference type="InterPro" id="IPR009057">
    <property type="entry name" value="Homeodomain-like_sf"/>
</dbReference>
<feature type="domain" description="SIS" evidence="5">
    <location>
        <begin position="151"/>
        <end position="287"/>
    </location>
</feature>
<keyword evidence="2" id="KW-0238">DNA-binding</keyword>
<dbReference type="PROSITE" id="PS51071">
    <property type="entry name" value="HTH_RPIR"/>
    <property type="match status" value="1"/>
</dbReference>
<reference evidence="6" key="1">
    <citation type="submission" date="2023-03" db="EMBL/GenBank/DDBJ databases">
        <authorList>
            <person name="Cleenwerck I."/>
        </authorList>
    </citation>
    <scope>NUCLEOTIDE SEQUENCE</scope>
    <source>
        <strain evidence="6">LMG 32879</strain>
    </source>
</reference>
<dbReference type="InterPro" id="IPR046348">
    <property type="entry name" value="SIS_dom_sf"/>
</dbReference>
<dbReference type="PROSITE" id="PS51464">
    <property type="entry name" value="SIS"/>
    <property type="match status" value="1"/>
</dbReference>
<proteinExistence type="predicted"/>
<evidence type="ECO:0000256" key="2">
    <source>
        <dbReference type="ARBA" id="ARBA00023125"/>
    </source>
</evidence>
<dbReference type="GO" id="GO:0097367">
    <property type="term" value="F:carbohydrate derivative binding"/>
    <property type="evidence" value="ECO:0007669"/>
    <property type="project" value="InterPro"/>
</dbReference>
<dbReference type="InterPro" id="IPR001347">
    <property type="entry name" value="SIS_dom"/>
</dbReference>
<dbReference type="Gene3D" id="3.40.50.10490">
    <property type="entry name" value="Glucose-6-phosphate isomerase like protein, domain 1"/>
    <property type="match status" value="1"/>
</dbReference>
<dbReference type="InterPro" id="IPR000281">
    <property type="entry name" value="HTH_RpiR"/>
</dbReference>
<evidence type="ECO:0000259" key="5">
    <source>
        <dbReference type="PROSITE" id="PS51464"/>
    </source>
</evidence>
<dbReference type="CDD" id="cd05013">
    <property type="entry name" value="SIS_RpiR"/>
    <property type="match status" value="1"/>
</dbReference>
<dbReference type="SUPFAM" id="SSF46689">
    <property type="entry name" value="Homeodomain-like"/>
    <property type="match status" value="1"/>
</dbReference>
<name>A0AA35XV34_9PROT</name>
<dbReference type="SUPFAM" id="SSF53697">
    <property type="entry name" value="SIS domain"/>
    <property type="match status" value="1"/>
</dbReference>
<keyword evidence="1" id="KW-0805">Transcription regulation</keyword>
<dbReference type="AlphaFoldDB" id="A0AA35XV34"/>
<comment type="caution">
    <text evidence="6">The sequence shown here is derived from an EMBL/GenBank/DDBJ whole genome shotgun (WGS) entry which is preliminary data.</text>
</comment>
<dbReference type="InterPro" id="IPR036388">
    <property type="entry name" value="WH-like_DNA-bd_sf"/>
</dbReference>
<keyword evidence="3" id="KW-0804">Transcription</keyword>
<evidence type="ECO:0000256" key="1">
    <source>
        <dbReference type="ARBA" id="ARBA00023015"/>
    </source>
</evidence>
<accession>A0AA35XV34</accession>